<evidence type="ECO:0000313" key="1">
    <source>
        <dbReference type="EMBL" id="KAK1134877.1"/>
    </source>
</evidence>
<reference evidence="1" key="1">
    <citation type="submission" date="2021-10" db="EMBL/GenBank/DDBJ databases">
        <title>Melipona bicolor Genome sequencing and assembly.</title>
        <authorList>
            <person name="Araujo N.S."/>
            <person name="Arias M.C."/>
        </authorList>
    </citation>
    <scope>NUCLEOTIDE SEQUENCE</scope>
    <source>
        <strain evidence="1">USP_2M_L1-L4_2017</strain>
        <tissue evidence="1">Whole body</tissue>
    </source>
</reference>
<dbReference type="EMBL" id="JAHYIQ010000002">
    <property type="protein sequence ID" value="KAK1134877.1"/>
    <property type="molecule type" value="Genomic_DNA"/>
</dbReference>
<dbReference type="AlphaFoldDB" id="A0AA40GBT6"/>
<keyword evidence="2" id="KW-1185">Reference proteome</keyword>
<sequence length="102" mass="12000">MTALFFTPVSTSADGLWGKRLSDLCHYYLDEIGEVSLYQQWQQWCNDNDKFPDLTNIICRSVHGILRDCRSMKNMEKYESPFKIYNAKVKITAAYDKYGKRE</sequence>
<evidence type="ECO:0000313" key="2">
    <source>
        <dbReference type="Proteomes" id="UP001177670"/>
    </source>
</evidence>
<comment type="caution">
    <text evidence="1">The sequence shown here is derived from an EMBL/GenBank/DDBJ whole genome shotgun (WGS) entry which is preliminary data.</text>
</comment>
<dbReference type="Proteomes" id="UP001177670">
    <property type="component" value="Unassembled WGS sequence"/>
</dbReference>
<proteinExistence type="predicted"/>
<organism evidence="1 2">
    <name type="scientific">Melipona bicolor</name>
    <dbReference type="NCBI Taxonomy" id="60889"/>
    <lineage>
        <taxon>Eukaryota</taxon>
        <taxon>Metazoa</taxon>
        <taxon>Ecdysozoa</taxon>
        <taxon>Arthropoda</taxon>
        <taxon>Hexapoda</taxon>
        <taxon>Insecta</taxon>
        <taxon>Pterygota</taxon>
        <taxon>Neoptera</taxon>
        <taxon>Endopterygota</taxon>
        <taxon>Hymenoptera</taxon>
        <taxon>Apocrita</taxon>
        <taxon>Aculeata</taxon>
        <taxon>Apoidea</taxon>
        <taxon>Anthophila</taxon>
        <taxon>Apidae</taxon>
        <taxon>Melipona</taxon>
    </lineage>
</organism>
<name>A0AA40GBT6_9HYME</name>
<accession>A0AA40GBT6</accession>
<protein>
    <submittedName>
        <fullName evidence="1">Uncharacterized protein</fullName>
    </submittedName>
</protein>
<gene>
    <name evidence="1" type="ORF">K0M31_007645</name>
</gene>